<sequence length="384" mass="43948">MQPNPVSLRPDQTIQEAIGRMNELRIGAVLVCDNSRLVGIFTERDFLRNAAIAEPGWRLYPIEMWMTKDPHTIAPNIGWEEAAFQMERMRVRHLPVVEDGLAIGIISSRHLIAHRSKYLDQMIARRTSELRLANDQLLSRDAEMTHYMKVAAKLQKKLVLPHSPPNWPEFDWSIYFAPLEPLGGDYYDFVMPNDEHLGFLIADASGHSIPAAMVAIMASQAFTEVSKETVQPSSVLAALNKRLNDLAEDRFVTGFYGVFNRRTREFTYANAGHPFPFHYSAKRKMTQPLWARGFLLGVSLDEMYTEKRLHLEAGDRLCFFTDGIPDCRNDQGESFGTDRLAAFITENAHRRPADFVEVFRNHLKVFRENQNPTDDMTLITLEVH</sequence>
<dbReference type="InterPro" id="IPR046342">
    <property type="entry name" value="CBS_dom_sf"/>
</dbReference>
<feature type="domain" description="CBS" evidence="3">
    <location>
        <begin position="66"/>
        <end position="121"/>
    </location>
</feature>
<dbReference type="KEGG" id="tsph:KIH39_06065"/>
<dbReference type="Pfam" id="PF00571">
    <property type="entry name" value="CBS"/>
    <property type="match status" value="2"/>
</dbReference>
<dbReference type="InterPro" id="IPR001932">
    <property type="entry name" value="PPM-type_phosphatase-like_dom"/>
</dbReference>
<dbReference type="PANTHER" id="PTHR43156:SF2">
    <property type="entry name" value="STAGE II SPORULATION PROTEIN E"/>
    <property type="match status" value="1"/>
</dbReference>
<dbReference type="Proteomes" id="UP000676194">
    <property type="component" value="Chromosome"/>
</dbReference>
<gene>
    <name evidence="4" type="ORF">KIH39_06065</name>
</gene>
<dbReference type="GO" id="GO:0016791">
    <property type="term" value="F:phosphatase activity"/>
    <property type="evidence" value="ECO:0007669"/>
    <property type="project" value="TreeGrafter"/>
</dbReference>
<dbReference type="Pfam" id="PF07228">
    <property type="entry name" value="SpoIIE"/>
    <property type="match status" value="1"/>
</dbReference>
<evidence type="ECO:0000256" key="1">
    <source>
        <dbReference type="ARBA" id="ARBA00022801"/>
    </source>
</evidence>
<dbReference type="Gene3D" id="3.10.580.10">
    <property type="entry name" value="CBS-domain"/>
    <property type="match status" value="1"/>
</dbReference>
<dbReference type="PANTHER" id="PTHR43156">
    <property type="entry name" value="STAGE II SPORULATION PROTEIN E-RELATED"/>
    <property type="match status" value="1"/>
</dbReference>
<reference evidence="4" key="1">
    <citation type="submission" date="2021-05" db="EMBL/GenBank/DDBJ databases">
        <title>Complete genome sequence of the cellulolytic planctomycete Telmatocola sphagniphila SP2T and characterization of the first cellulase from planctomycetes.</title>
        <authorList>
            <person name="Rakitin A.L."/>
            <person name="Beletsky A.V."/>
            <person name="Naumoff D.G."/>
            <person name="Kulichevskaya I.S."/>
            <person name="Mardanov A.V."/>
            <person name="Ravin N.V."/>
            <person name="Dedysh S.N."/>
        </authorList>
    </citation>
    <scope>NUCLEOTIDE SEQUENCE</scope>
    <source>
        <strain evidence="4">SP2T</strain>
    </source>
</reference>
<protein>
    <submittedName>
        <fullName evidence="4">SpoIIE family protein phosphatase</fullName>
    </submittedName>
</protein>
<keyword evidence="2" id="KW-0129">CBS domain</keyword>
<dbReference type="SUPFAM" id="SSF81606">
    <property type="entry name" value="PP2C-like"/>
    <property type="match status" value="1"/>
</dbReference>
<name>A0A8E6BB84_9BACT</name>
<evidence type="ECO:0000313" key="4">
    <source>
        <dbReference type="EMBL" id="QVL34859.1"/>
    </source>
</evidence>
<dbReference type="SMART" id="SM00116">
    <property type="entry name" value="CBS"/>
    <property type="match status" value="2"/>
</dbReference>
<dbReference type="SMART" id="SM00331">
    <property type="entry name" value="PP2C_SIG"/>
    <property type="match status" value="1"/>
</dbReference>
<dbReference type="EMBL" id="CP074694">
    <property type="protein sequence ID" value="QVL34859.1"/>
    <property type="molecule type" value="Genomic_DNA"/>
</dbReference>
<keyword evidence="5" id="KW-1185">Reference proteome</keyword>
<proteinExistence type="predicted"/>
<feature type="domain" description="CBS" evidence="3">
    <location>
        <begin position="1"/>
        <end position="59"/>
    </location>
</feature>
<accession>A0A8E6BB84</accession>
<evidence type="ECO:0000256" key="2">
    <source>
        <dbReference type="PROSITE-ProRule" id="PRU00703"/>
    </source>
</evidence>
<dbReference type="PROSITE" id="PS51371">
    <property type="entry name" value="CBS"/>
    <property type="match status" value="2"/>
</dbReference>
<dbReference type="InterPro" id="IPR000644">
    <property type="entry name" value="CBS_dom"/>
</dbReference>
<dbReference type="InterPro" id="IPR052016">
    <property type="entry name" value="Bact_Sigma-Reg"/>
</dbReference>
<organism evidence="4 5">
    <name type="scientific">Telmatocola sphagniphila</name>
    <dbReference type="NCBI Taxonomy" id="1123043"/>
    <lineage>
        <taxon>Bacteria</taxon>
        <taxon>Pseudomonadati</taxon>
        <taxon>Planctomycetota</taxon>
        <taxon>Planctomycetia</taxon>
        <taxon>Gemmatales</taxon>
        <taxon>Gemmataceae</taxon>
    </lineage>
</organism>
<evidence type="ECO:0000259" key="3">
    <source>
        <dbReference type="PROSITE" id="PS51371"/>
    </source>
</evidence>
<dbReference type="AlphaFoldDB" id="A0A8E6BB84"/>
<dbReference type="SUPFAM" id="SSF54631">
    <property type="entry name" value="CBS-domain pair"/>
    <property type="match status" value="1"/>
</dbReference>
<evidence type="ECO:0000313" key="5">
    <source>
        <dbReference type="Proteomes" id="UP000676194"/>
    </source>
</evidence>
<dbReference type="Gene3D" id="3.60.40.10">
    <property type="entry name" value="PPM-type phosphatase domain"/>
    <property type="match status" value="1"/>
</dbReference>
<keyword evidence="1" id="KW-0378">Hydrolase</keyword>
<dbReference type="InterPro" id="IPR036457">
    <property type="entry name" value="PPM-type-like_dom_sf"/>
</dbReference>